<keyword evidence="3" id="KW-1185">Reference proteome</keyword>
<dbReference type="Pfam" id="PF24223">
    <property type="entry name" value="MrpH_C"/>
    <property type="match status" value="1"/>
</dbReference>
<reference evidence="2 3" key="1">
    <citation type="submission" date="2020-12" db="EMBL/GenBank/DDBJ databases">
        <title>Enhanced detection system for hospital associated transmission using whole genome sequencing surveillance.</title>
        <authorList>
            <person name="Harrison L.H."/>
            <person name="Van Tyne D."/>
            <person name="Marsh J.W."/>
            <person name="Griffith M.P."/>
            <person name="Snyder D.J."/>
            <person name="Cooper V.S."/>
            <person name="Mustapha M."/>
        </authorList>
    </citation>
    <scope>NUCLEOTIDE SEQUENCE [LARGE SCALE GENOMIC DNA]</scope>
    <source>
        <strain evidence="2 3">SER00238</strain>
    </source>
</reference>
<gene>
    <name evidence="2" type="ORF">JEQ07_09240</name>
</gene>
<sequence length="277" mass="29622">MGKIAFRGVGGRLISQLLIAFFIFAMPFSAGAYWIKSEIVWGKWKQNPDGQLSIPFTVVRLTSDNDPRYPLLCDYACRLLIAPYSGNGGSPMTIDYVSSKTLLTLAQVVARINAELLPWSGNVVVRNDSFPEERCFIAEIFTSGGETVPENSCTQNTPPPPVFIQCAMDKDIVLQHGVLEVEKVNGNIATATAALSCSGRAQVRVTARSAQGDKIVLDKQSGLSSQLKVNGYSGGSGVKLTFYAKGSQNITFTSTLQSSAPAAGSFQGSGIVVVDIL</sequence>
<accession>A0ABS0TSX1</accession>
<dbReference type="InterPro" id="IPR057010">
    <property type="entry name" value="MrpH_C"/>
</dbReference>
<evidence type="ECO:0000259" key="1">
    <source>
        <dbReference type="Pfam" id="PF24223"/>
    </source>
</evidence>
<name>A0ABS0TSX1_SERPR</name>
<organism evidence="2 3">
    <name type="scientific">Serratia proteamaculans</name>
    <dbReference type="NCBI Taxonomy" id="28151"/>
    <lineage>
        <taxon>Bacteria</taxon>
        <taxon>Pseudomonadati</taxon>
        <taxon>Pseudomonadota</taxon>
        <taxon>Gammaproteobacteria</taxon>
        <taxon>Enterobacterales</taxon>
        <taxon>Yersiniaceae</taxon>
        <taxon>Serratia</taxon>
    </lineage>
</organism>
<feature type="domain" description="Fimbrial adhesin MrpH C-terminal" evidence="1">
    <location>
        <begin position="170"/>
        <end position="274"/>
    </location>
</feature>
<proteinExistence type="predicted"/>
<dbReference type="InterPro" id="IPR036937">
    <property type="entry name" value="Adhesion_dom_fimbrial_sf"/>
</dbReference>
<dbReference type="Proteomes" id="UP000639004">
    <property type="component" value="Unassembled WGS sequence"/>
</dbReference>
<dbReference type="Gene3D" id="2.60.40.1090">
    <property type="entry name" value="Fimbrial-type adhesion domain"/>
    <property type="match status" value="1"/>
</dbReference>
<evidence type="ECO:0000313" key="2">
    <source>
        <dbReference type="EMBL" id="MBI6180583.1"/>
    </source>
</evidence>
<comment type="caution">
    <text evidence="2">The sequence shown here is derived from an EMBL/GenBank/DDBJ whole genome shotgun (WGS) entry which is preliminary data.</text>
</comment>
<dbReference type="EMBL" id="JAEHSL010000005">
    <property type="protein sequence ID" value="MBI6180583.1"/>
    <property type="molecule type" value="Genomic_DNA"/>
</dbReference>
<evidence type="ECO:0000313" key="3">
    <source>
        <dbReference type="Proteomes" id="UP000639004"/>
    </source>
</evidence>
<protein>
    <recommendedName>
        <fullName evidence="1">Fimbrial adhesin MrpH C-terminal domain-containing protein</fullName>
    </recommendedName>
</protein>
<dbReference type="RefSeq" id="WP_151416007.1">
    <property type="nucleotide sequence ID" value="NZ_CAMIPQ010000003.1"/>
</dbReference>